<evidence type="ECO:0000256" key="7">
    <source>
        <dbReference type="ARBA" id="ARBA00023136"/>
    </source>
</evidence>
<keyword evidence="4" id="KW-1003">Cell membrane</keyword>
<sequence length="346" mass="34140">MVGQFGADLGEIVGSIGRRIGLGAGRLGLGLGLGLGPDSSSAPLPATGSASVSASADALYLDGALWNVRFPRLALGALVGGALGLGGALMQGAFGNPLAEPGVIGVSGGSAVGAAAAIVAGWDFAGATTVPLLALTAGVTTAVLVSLLSRSGARTEVLSLVLTGIAVNAIASALIAFLVFIGDTASREQIVFWQLGSLSGADWAAVGAVLPFIVVGTTGALVSARRLDLLALGERSAGHLGVSTERLRLLCVLCVAILTAAAVAYAGIIAFVGLIVPHLLRLALGPEHRTLLPASALGGALLVSGADIAARTVVSFADLPIGMFTACVGAPVFFVLLRRSLRGAAA</sequence>
<dbReference type="RefSeq" id="WP_390229216.1">
    <property type="nucleotide sequence ID" value="NZ_JBHSCN010000005.1"/>
</dbReference>
<keyword evidence="5 8" id="KW-0812">Transmembrane</keyword>
<keyword evidence="3" id="KW-0813">Transport</keyword>
<evidence type="ECO:0000256" key="8">
    <source>
        <dbReference type="SAM" id="Phobius"/>
    </source>
</evidence>
<evidence type="ECO:0000256" key="2">
    <source>
        <dbReference type="ARBA" id="ARBA00007935"/>
    </source>
</evidence>
<dbReference type="PANTHER" id="PTHR30472:SF25">
    <property type="entry name" value="ABC TRANSPORTER PERMEASE PROTEIN MJ0876-RELATED"/>
    <property type="match status" value="1"/>
</dbReference>
<dbReference type="SUPFAM" id="SSF81345">
    <property type="entry name" value="ABC transporter involved in vitamin B12 uptake, BtuC"/>
    <property type="match status" value="1"/>
</dbReference>
<proteinExistence type="inferred from homology"/>
<comment type="similarity">
    <text evidence="2">Belongs to the binding-protein-dependent transport system permease family. FecCD subfamily.</text>
</comment>
<feature type="transmembrane region" description="Helical" evidence="8">
    <location>
        <begin position="201"/>
        <end position="222"/>
    </location>
</feature>
<keyword evidence="7 8" id="KW-0472">Membrane</keyword>
<comment type="caution">
    <text evidence="9">The sequence shown here is derived from an EMBL/GenBank/DDBJ whole genome shotgun (WGS) entry which is preliminary data.</text>
</comment>
<feature type="transmembrane region" description="Helical" evidence="8">
    <location>
        <begin position="319"/>
        <end position="337"/>
    </location>
</feature>
<dbReference type="Gene3D" id="1.10.3470.10">
    <property type="entry name" value="ABC transporter involved in vitamin B12 uptake, BtuC"/>
    <property type="match status" value="1"/>
</dbReference>
<feature type="transmembrane region" description="Helical" evidence="8">
    <location>
        <begin position="128"/>
        <end position="148"/>
    </location>
</feature>
<evidence type="ECO:0000256" key="6">
    <source>
        <dbReference type="ARBA" id="ARBA00022989"/>
    </source>
</evidence>
<evidence type="ECO:0000256" key="5">
    <source>
        <dbReference type="ARBA" id="ARBA00022692"/>
    </source>
</evidence>
<evidence type="ECO:0000313" key="10">
    <source>
        <dbReference type="Proteomes" id="UP001595900"/>
    </source>
</evidence>
<gene>
    <name evidence="9" type="ORF">ACFOYW_12240</name>
</gene>
<dbReference type="Pfam" id="PF01032">
    <property type="entry name" value="FecCD"/>
    <property type="match status" value="1"/>
</dbReference>
<reference evidence="10" key="1">
    <citation type="journal article" date="2019" name="Int. J. Syst. Evol. Microbiol.">
        <title>The Global Catalogue of Microorganisms (GCM) 10K type strain sequencing project: providing services to taxonomists for standard genome sequencing and annotation.</title>
        <authorList>
            <consortium name="The Broad Institute Genomics Platform"/>
            <consortium name="The Broad Institute Genome Sequencing Center for Infectious Disease"/>
            <person name="Wu L."/>
            <person name="Ma J."/>
        </authorList>
    </citation>
    <scope>NUCLEOTIDE SEQUENCE [LARGE SCALE GENOMIC DNA]</scope>
    <source>
        <strain evidence="10">CGMCC 1.10363</strain>
    </source>
</reference>
<keyword evidence="10" id="KW-1185">Reference proteome</keyword>
<protein>
    <submittedName>
        <fullName evidence="9">FecCD family ABC transporter permease</fullName>
    </submittedName>
</protein>
<dbReference type="CDD" id="cd06550">
    <property type="entry name" value="TM_ABC_iron-siderophores_like"/>
    <property type="match status" value="1"/>
</dbReference>
<evidence type="ECO:0000313" key="9">
    <source>
        <dbReference type="EMBL" id="MFC4244145.1"/>
    </source>
</evidence>
<dbReference type="InterPro" id="IPR037294">
    <property type="entry name" value="ABC_BtuC-like"/>
</dbReference>
<name>A0ABV8Q9G5_9MICO</name>
<evidence type="ECO:0000256" key="3">
    <source>
        <dbReference type="ARBA" id="ARBA00022448"/>
    </source>
</evidence>
<evidence type="ECO:0000256" key="4">
    <source>
        <dbReference type="ARBA" id="ARBA00022475"/>
    </source>
</evidence>
<comment type="subcellular location">
    <subcellularLocation>
        <location evidence="1">Cell membrane</location>
        <topology evidence="1">Multi-pass membrane protein</topology>
    </subcellularLocation>
</comment>
<evidence type="ECO:0000256" key="1">
    <source>
        <dbReference type="ARBA" id="ARBA00004651"/>
    </source>
</evidence>
<dbReference type="InterPro" id="IPR000522">
    <property type="entry name" value="ABC_transptr_permease_BtuC"/>
</dbReference>
<dbReference type="EMBL" id="JBHSCN010000005">
    <property type="protein sequence ID" value="MFC4244145.1"/>
    <property type="molecule type" value="Genomic_DNA"/>
</dbReference>
<keyword evidence="6 8" id="KW-1133">Transmembrane helix</keyword>
<organism evidence="9 10">
    <name type="scientific">Gryllotalpicola reticulitermitis</name>
    <dbReference type="NCBI Taxonomy" id="1184153"/>
    <lineage>
        <taxon>Bacteria</taxon>
        <taxon>Bacillati</taxon>
        <taxon>Actinomycetota</taxon>
        <taxon>Actinomycetes</taxon>
        <taxon>Micrococcales</taxon>
        <taxon>Microbacteriaceae</taxon>
        <taxon>Gryllotalpicola</taxon>
    </lineage>
</organism>
<feature type="transmembrane region" description="Helical" evidence="8">
    <location>
        <begin position="249"/>
        <end position="276"/>
    </location>
</feature>
<feature type="transmembrane region" description="Helical" evidence="8">
    <location>
        <begin position="102"/>
        <end position="122"/>
    </location>
</feature>
<feature type="transmembrane region" description="Helical" evidence="8">
    <location>
        <begin position="70"/>
        <end position="90"/>
    </location>
</feature>
<accession>A0ABV8Q9G5</accession>
<dbReference type="Proteomes" id="UP001595900">
    <property type="component" value="Unassembled WGS sequence"/>
</dbReference>
<dbReference type="PANTHER" id="PTHR30472">
    <property type="entry name" value="FERRIC ENTEROBACTIN TRANSPORT SYSTEM PERMEASE PROTEIN"/>
    <property type="match status" value="1"/>
</dbReference>
<feature type="transmembrane region" description="Helical" evidence="8">
    <location>
        <begin position="160"/>
        <end position="181"/>
    </location>
</feature>